<dbReference type="AlphaFoldDB" id="A0A8J5V560"/>
<keyword evidence="2" id="KW-1185">Reference proteome</keyword>
<protein>
    <submittedName>
        <fullName evidence="1">Uncharacterized protein</fullName>
    </submittedName>
</protein>
<name>A0A8J5V560_ZIZPA</name>
<reference evidence="1" key="1">
    <citation type="journal article" date="2021" name="bioRxiv">
        <title>Whole Genome Assembly and Annotation of Northern Wild Rice, Zizania palustris L., Supports a Whole Genome Duplication in the Zizania Genus.</title>
        <authorList>
            <person name="Haas M."/>
            <person name="Kono T."/>
            <person name="Macchietto M."/>
            <person name="Millas R."/>
            <person name="McGilp L."/>
            <person name="Shao M."/>
            <person name="Duquette J."/>
            <person name="Hirsch C.N."/>
            <person name="Kimball J."/>
        </authorList>
    </citation>
    <scope>NUCLEOTIDE SEQUENCE</scope>
    <source>
        <tissue evidence="1">Fresh leaf tissue</tissue>
    </source>
</reference>
<organism evidence="1 2">
    <name type="scientific">Zizania palustris</name>
    <name type="common">Northern wild rice</name>
    <dbReference type="NCBI Taxonomy" id="103762"/>
    <lineage>
        <taxon>Eukaryota</taxon>
        <taxon>Viridiplantae</taxon>
        <taxon>Streptophyta</taxon>
        <taxon>Embryophyta</taxon>
        <taxon>Tracheophyta</taxon>
        <taxon>Spermatophyta</taxon>
        <taxon>Magnoliopsida</taxon>
        <taxon>Liliopsida</taxon>
        <taxon>Poales</taxon>
        <taxon>Poaceae</taxon>
        <taxon>BOP clade</taxon>
        <taxon>Oryzoideae</taxon>
        <taxon>Oryzeae</taxon>
        <taxon>Zizaniinae</taxon>
        <taxon>Zizania</taxon>
    </lineage>
</organism>
<dbReference type="EMBL" id="JAAALK010000290">
    <property type="protein sequence ID" value="KAG8047746.1"/>
    <property type="molecule type" value="Genomic_DNA"/>
</dbReference>
<evidence type="ECO:0000313" key="1">
    <source>
        <dbReference type="EMBL" id="KAG8047746.1"/>
    </source>
</evidence>
<gene>
    <name evidence="1" type="ORF">GUJ93_ZPchr0008g11489</name>
</gene>
<proteinExistence type="predicted"/>
<evidence type="ECO:0000313" key="2">
    <source>
        <dbReference type="Proteomes" id="UP000729402"/>
    </source>
</evidence>
<sequence length="127" mass="13483">MERACIRLGRSAPVEDRARTRYLSPIVAFELAVQPLRGFTGGTHRCSASAGATATSRGRTSACALRAGGRQGTRAAGLQACNAVHGSAVTTDTYRRILLGIHRQNTARPVVSAARARGCHRSKRRVG</sequence>
<comment type="caution">
    <text evidence="1">The sequence shown here is derived from an EMBL/GenBank/DDBJ whole genome shotgun (WGS) entry which is preliminary data.</text>
</comment>
<reference evidence="1" key="2">
    <citation type="submission" date="2021-02" db="EMBL/GenBank/DDBJ databases">
        <authorList>
            <person name="Kimball J.A."/>
            <person name="Haas M.W."/>
            <person name="Macchietto M."/>
            <person name="Kono T."/>
            <person name="Duquette J."/>
            <person name="Shao M."/>
        </authorList>
    </citation>
    <scope>NUCLEOTIDE SEQUENCE</scope>
    <source>
        <tissue evidence="1">Fresh leaf tissue</tissue>
    </source>
</reference>
<accession>A0A8J5V560</accession>
<dbReference type="Proteomes" id="UP000729402">
    <property type="component" value="Unassembled WGS sequence"/>
</dbReference>